<proteinExistence type="predicted"/>
<dbReference type="Proteomes" id="UP000326877">
    <property type="component" value="Unassembled WGS sequence"/>
</dbReference>
<reference evidence="2" key="1">
    <citation type="submission" date="2019-04" db="EMBL/GenBank/DDBJ databases">
        <title>Friends and foes A comparative genomics studyof 23 Aspergillus species from section Flavi.</title>
        <authorList>
            <consortium name="DOE Joint Genome Institute"/>
            <person name="Kjaerbolling I."/>
            <person name="Vesth T."/>
            <person name="Frisvad J.C."/>
            <person name="Nybo J.L."/>
            <person name="Theobald S."/>
            <person name="Kildgaard S."/>
            <person name="Isbrandt T."/>
            <person name="Kuo A."/>
            <person name="Sato A."/>
            <person name="Lyhne E.K."/>
            <person name="Kogle M.E."/>
            <person name="Wiebenga A."/>
            <person name="Kun R.S."/>
            <person name="Lubbers R.J."/>
            <person name="Makela M.R."/>
            <person name="Barry K."/>
            <person name="Chovatia M."/>
            <person name="Clum A."/>
            <person name="Daum C."/>
            <person name="Haridas S."/>
            <person name="He G."/>
            <person name="LaButti K."/>
            <person name="Lipzen A."/>
            <person name="Mondo S."/>
            <person name="Riley R."/>
            <person name="Salamov A."/>
            <person name="Simmons B.A."/>
            <person name="Magnuson J.K."/>
            <person name="Henrissat B."/>
            <person name="Mortensen U.H."/>
            <person name="Larsen T.O."/>
            <person name="Devries R.P."/>
            <person name="Grigoriev I.V."/>
            <person name="Machida M."/>
            <person name="Baker S.E."/>
            <person name="Andersen M.R."/>
        </authorList>
    </citation>
    <scope>NUCLEOTIDE SEQUENCE [LARGE SCALE GENOMIC DNA]</scope>
    <source>
        <strain evidence="2">IBT 14317</strain>
    </source>
</reference>
<dbReference type="InterPro" id="IPR013216">
    <property type="entry name" value="Methyltransf_11"/>
</dbReference>
<gene>
    <name evidence="2" type="ORF">BDV23DRAFT_182445</name>
</gene>
<dbReference type="GO" id="GO:0008757">
    <property type="term" value="F:S-adenosylmethionine-dependent methyltransferase activity"/>
    <property type="evidence" value="ECO:0007669"/>
    <property type="project" value="InterPro"/>
</dbReference>
<name>A0A5N7CDI1_PETAA</name>
<dbReference type="AlphaFoldDB" id="A0A5N7CDI1"/>
<protein>
    <recommendedName>
        <fullName evidence="1">Methyltransferase type 11 domain-containing protein</fullName>
    </recommendedName>
</protein>
<organism evidence="2">
    <name type="scientific">Petromyces alliaceus</name>
    <name type="common">Aspergillus alliaceus</name>
    <dbReference type="NCBI Taxonomy" id="209559"/>
    <lineage>
        <taxon>Eukaryota</taxon>
        <taxon>Fungi</taxon>
        <taxon>Dikarya</taxon>
        <taxon>Ascomycota</taxon>
        <taxon>Pezizomycotina</taxon>
        <taxon>Eurotiomycetes</taxon>
        <taxon>Eurotiomycetidae</taxon>
        <taxon>Eurotiales</taxon>
        <taxon>Aspergillaceae</taxon>
        <taxon>Aspergillus</taxon>
        <taxon>Aspergillus subgen. Circumdati</taxon>
    </lineage>
</organism>
<dbReference type="OrthoDB" id="3647at2759"/>
<sequence>MLDNARSQTRADDQSGFHVVDSTKPFNEGMFDLVLAAWLLNYAANKEELLALWQNIFHSLKPGGRFIGVIPSSGILKTPSSARRYYFEGVSAEALECVAEGIRTKLLFTPPSRSPLAVTYWNTGCIKNVRGRLGSAT</sequence>
<accession>A0A5N7CDI1</accession>
<dbReference type="SUPFAM" id="SSF53335">
    <property type="entry name" value="S-adenosyl-L-methionine-dependent methyltransferases"/>
    <property type="match status" value="1"/>
</dbReference>
<dbReference type="Gene3D" id="3.40.50.150">
    <property type="entry name" value="Vaccinia Virus protein VP39"/>
    <property type="match status" value="1"/>
</dbReference>
<feature type="domain" description="Methyltransferase type 11" evidence="1">
    <location>
        <begin position="1"/>
        <end position="67"/>
    </location>
</feature>
<dbReference type="Pfam" id="PF08241">
    <property type="entry name" value="Methyltransf_11"/>
    <property type="match status" value="1"/>
</dbReference>
<evidence type="ECO:0000313" key="2">
    <source>
        <dbReference type="EMBL" id="KAE8391633.1"/>
    </source>
</evidence>
<dbReference type="InterPro" id="IPR029063">
    <property type="entry name" value="SAM-dependent_MTases_sf"/>
</dbReference>
<dbReference type="EMBL" id="ML735244">
    <property type="protein sequence ID" value="KAE8391633.1"/>
    <property type="molecule type" value="Genomic_DNA"/>
</dbReference>
<evidence type="ECO:0000259" key="1">
    <source>
        <dbReference type="Pfam" id="PF08241"/>
    </source>
</evidence>